<dbReference type="Proteomes" id="UP001164116">
    <property type="component" value="Chromosome"/>
</dbReference>
<accession>A0ABY6QKL2</accession>
<protein>
    <submittedName>
        <fullName evidence="1">Uncharacterized protein</fullName>
    </submittedName>
</protein>
<sequence>MNINIEHLTINIIQPLEALQEKPVTQVRHGHRTQEVAQLKLEDARLKQVAAQKRADRLQYKLRIAERLRTLFGDDVANSVMAGGF</sequence>
<name>A0ABY6QKL2_9PSED</name>
<evidence type="ECO:0000313" key="1">
    <source>
        <dbReference type="EMBL" id="UZW19854.1"/>
    </source>
</evidence>
<gene>
    <name evidence="1" type="ORF">OSC50_05765</name>
</gene>
<evidence type="ECO:0000313" key="2">
    <source>
        <dbReference type="Proteomes" id="UP001164116"/>
    </source>
</evidence>
<proteinExistence type="predicted"/>
<organism evidence="1 2">
    <name type="scientific">Pseudomonas quebecensis</name>
    <dbReference type="NCBI Taxonomy" id="2995174"/>
    <lineage>
        <taxon>Bacteria</taxon>
        <taxon>Pseudomonadati</taxon>
        <taxon>Pseudomonadota</taxon>
        <taxon>Gammaproteobacteria</taxon>
        <taxon>Pseudomonadales</taxon>
        <taxon>Pseudomonadaceae</taxon>
        <taxon>Pseudomonas</taxon>
    </lineage>
</organism>
<dbReference type="RefSeq" id="WP_266246365.1">
    <property type="nucleotide sequence ID" value="NZ_CP112866.1"/>
</dbReference>
<reference evidence="1" key="1">
    <citation type="submission" date="2022-11" db="EMBL/GenBank/DDBJ databases">
        <title>Taxonomic description of a new Pseudomonas species.</title>
        <authorList>
            <person name="Tambong J.T."/>
        </authorList>
    </citation>
    <scope>NUCLEOTIDE SEQUENCE</scope>
    <source>
        <strain evidence="1">S1Bt42</strain>
    </source>
</reference>
<keyword evidence="2" id="KW-1185">Reference proteome</keyword>
<dbReference type="EMBL" id="CP112866">
    <property type="protein sequence ID" value="UZW19854.1"/>
    <property type="molecule type" value="Genomic_DNA"/>
</dbReference>